<evidence type="ECO:0000256" key="2">
    <source>
        <dbReference type="ARBA" id="ARBA00022622"/>
    </source>
</evidence>
<dbReference type="InterPro" id="IPR031424">
    <property type="entry name" value="QVR-like"/>
</dbReference>
<dbReference type="GO" id="GO:0098552">
    <property type="term" value="C:side of membrane"/>
    <property type="evidence" value="ECO:0007669"/>
    <property type="project" value="UniProtKB-KW"/>
</dbReference>
<organism evidence="10 11">
    <name type="scientific">Galleria mellonella</name>
    <name type="common">Greater wax moth</name>
    <dbReference type="NCBI Taxonomy" id="7137"/>
    <lineage>
        <taxon>Eukaryota</taxon>
        <taxon>Metazoa</taxon>
        <taxon>Ecdysozoa</taxon>
        <taxon>Arthropoda</taxon>
        <taxon>Hexapoda</taxon>
        <taxon>Insecta</taxon>
        <taxon>Pterygota</taxon>
        <taxon>Neoptera</taxon>
        <taxon>Endopterygota</taxon>
        <taxon>Lepidoptera</taxon>
        <taxon>Glossata</taxon>
        <taxon>Ditrysia</taxon>
        <taxon>Pyraloidea</taxon>
        <taxon>Pyralidae</taxon>
        <taxon>Galleriinae</taxon>
        <taxon>Galleria</taxon>
    </lineage>
</organism>
<evidence type="ECO:0000256" key="6">
    <source>
        <dbReference type="ARBA" id="ARBA00023136"/>
    </source>
</evidence>
<name>A0A6J1WMV5_GALME</name>
<protein>
    <submittedName>
        <fullName evidence="11">Uncharacterized protein LOC113516148</fullName>
    </submittedName>
</protein>
<keyword evidence="5" id="KW-1133">Transmembrane helix</keyword>
<dbReference type="OrthoDB" id="6420171at2759"/>
<evidence type="ECO:0000256" key="1">
    <source>
        <dbReference type="ARBA" id="ARBA00004589"/>
    </source>
</evidence>
<evidence type="ECO:0000256" key="5">
    <source>
        <dbReference type="ARBA" id="ARBA00022989"/>
    </source>
</evidence>
<evidence type="ECO:0000256" key="9">
    <source>
        <dbReference type="SAM" id="SignalP"/>
    </source>
</evidence>
<keyword evidence="10" id="KW-1185">Reference proteome</keyword>
<dbReference type="AlphaFoldDB" id="A0A6J1WMV5"/>
<evidence type="ECO:0000313" key="11">
    <source>
        <dbReference type="RefSeq" id="XP_026756326.1"/>
    </source>
</evidence>
<dbReference type="RefSeq" id="XP_026756326.1">
    <property type="nucleotide sequence ID" value="XM_026900525.3"/>
</dbReference>
<evidence type="ECO:0000256" key="3">
    <source>
        <dbReference type="ARBA" id="ARBA00022692"/>
    </source>
</evidence>
<evidence type="ECO:0000313" key="10">
    <source>
        <dbReference type="Proteomes" id="UP001652740"/>
    </source>
</evidence>
<keyword evidence="7" id="KW-0325">Glycoprotein</keyword>
<keyword evidence="4 9" id="KW-0732">Signal</keyword>
<sequence length="143" mass="16230">MKIIGSAIIFTVCLRLAASIRCYECNSSNNSMCLDPTIYDQETVKNFLRSTDCEQGVFSARHKEFFCRKIIQTILHKNHDSEVRVTRGCGWVRHHRDCYKADNEDHLETVCQCFSDHCNRGAVLAGRLTGPLLATISVLVSKF</sequence>
<feature type="signal peptide" evidence="9">
    <location>
        <begin position="1"/>
        <end position="19"/>
    </location>
</feature>
<feature type="chain" id="PRO_5027089098" evidence="9">
    <location>
        <begin position="20"/>
        <end position="143"/>
    </location>
</feature>
<dbReference type="KEGG" id="gmw:113516148"/>
<dbReference type="PANTHER" id="PTHR33562:SF23">
    <property type="entry name" value="PROTEIN QUIVER"/>
    <property type="match status" value="1"/>
</dbReference>
<proteinExistence type="predicted"/>
<keyword evidence="6" id="KW-0472">Membrane</keyword>
<comment type="subcellular location">
    <subcellularLocation>
        <location evidence="1">Membrane</location>
        <topology evidence="1">Lipid-anchor</topology>
        <topology evidence="1">GPI-anchor</topology>
    </subcellularLocation>
</comment>
<dbReference type="InParanoid" id="A0A6J1WMV5"/>
<accession>A0A6J1WMV5</accession>
<dbReference type="InterPro" id="IPR050975">
    <property type="entry name" value="Sleep_regulator"/>
</dbReference>
<keyword evidence="3" id="KW-0812">Transmembrane</keyword>
<dbReference type="GO" id="GO:0030431">
    <property type="term" value="P:sleep"/>
    <property type="evidence" value="ECO:0007669"/>
    <property type="project" value="InterPro"/>
</dbReference>
<dbReference type="PANTHER" id="PTHR33562">
    <property type="entry name" value="ATILLA, ISOFORM B-RELATED-RELATED"/>
    <property type="match status" value="1"/>
</dbReference>
<reference evidence="11" key="1">
    <citation type="submission" date="2025-08" db="UniProtKB">
        <authorList>
            <consortium name="RefSeq"/>
        </authorList>
    </citation>
    <scope>IDENTIFICATION</scope>
    <source>
        <tissue evidence="11">Whole larvae</tissue>
    </source>
</reference>
<dbReference type="GO" id="GO:0032222">
    <property type="term" value="P:regulation of synaptic transmission, cholinergic"/>
    <property type="evidence" value="ECO:0007669"/>
    <property type="project" value="InterPro"/>
</dbReference>
<gene>
    <name evidence="11" type="primary">LOC113516148</name>
</gene>
<evidence type="ECO:0000256" key="7">
    <source>
        <dbReference type="ARBA" id="ARBA00023180"/>
    </source>
</evidence>
<dbReference type="GeneID" id="113516148"/>
<evidence type="ECO:0000256" key="4">
    <source>
        <dbReference type="ARBA" id="ARBA00022729"/>
    </source>
</evidence>
<keyword evidence="2" id="KW-0336">GPI-anchor</keyword>
<keyword evidence="8" id="KW-0449">Lipoprotein</keyword>
<dbReference type="Pfam" id="PF17064">
    <property type="entry name" value="QVR"/>
    <property type="match status" value="1"/>
</dbReference>
<evidence type="ECO:0000256" key="8">
    <source>
        <dbReference type="ARBA" id="ARBA00023288"/>
    </source>
</evidence>
<dbReference type="Proteomes" id="UP001652740">
    <property type="component" value="Unplaced"/>
</dbReference>